<dbReference type="GO" id="GO:0008270">
    <property type="term" value="F:zinc ion binding"/>
    <property type="evidence" value="ECO:0007669"/>
    <property type="project" value="UniProtKB-KW"/>
</dbReference>
<dbReference type="GO" id="GO:0061630">
    <property type="term" value="F:ubiquitin protein ligase activity"/>
    <property type="evidence" value="ECO:0007669"/>
    <property type="project" value="UniProtKB-EC"/>
</dbReference>
<protein>
    <recommendedName>
        <fullName evidence="3">RING-type E3 ubiquitin transferase</fullName>
        <ecNumber evidence="3">2.3.2.27</ecNumber>
    </recommendedName>
</protein>
<dbReference type="InterPro" id="IPR001841">
    <property type="entry name" value="Znf_RING"/>
</dbReference>
<comment type="caution">
    <text evidence="17">The sequence shown here is derived from an EMBL/GenBank/DDBJ whole genome shotgun (WGS) entry which is preliminary data.</text>
</comment>
<feature type="domain" description="RING-type" evidence="15">
    <location>
        <begin position="145"/>
        <end position="184"/>
    </location>
</feature>
<keyword evidence="11 13" id="KW-0539">Nucleus</keyword>
<dbReference type="InterPro" id="IPR036987">
    <property type="entry name" value="SRA-YDG_sf"/>
</dbReference>
<feature type="region of interest" description="Disordered" evidence="14">
    <location>
        <begin position="95"/>
        <end position="120"/>
    </location>
</feature>
<comment type="catalytic activity">
    <reaction evidence="1">
        <text>S-ubiquitinyl-[E2 ubiquitin-conjugating enzyme]-L-cysteine + [acceptor protein]-L-lysine = [E2 ubiquitin-conjugating enzyme]-L-cysteine + N(6)-ubiquitinyl-[acceptor protein]-L-lysine.</text>
        <dbReference type="EC" id="2.3.2.27"/>
    </reaction>
</comment>
<keyword evidence="8" id="KW-0862">Zinc</keyword>
<dbReference type="PANTHER" id="PTHR14140">
    <property type="entry name" value="E3 UBIQUITIN-PROTEIN LIGASE UHRF-RELATED"/>
    <property type="match status" value="1"/>
</dbReference>
<dbReference type="SUPFAM" id="SSF57903">
    <property type="entry name" value="FYVE/PHD zinc finger"/>
    <property type="match status" value="1"/>
</dbReference>
<dbReference type="GO" id="GO:0003677">
    <property type="term" value="F:DNA binding"/>
    <property type="evidence" value="ECO:0007669"/>
    <property type="project" value="UniProtKB-KW"/>
</dbReference>
<keyword evidence="9" id="KW-0156">Chromatin regulator</keyword>
<dbReference type="FunFam" id="3.30.40.10:FF:000472">
    <property type="entry name" value="E3 ubiquitin-protein ligase ORTHRUS 2"/>
    <property type="match status" value="1"/>
</dbReference>
<evidence type="ECO:0000256" key="8">
    <source>
        <dbReference type="ARBA" id="ARBA00022833"/>
    </source>
</evidence>
<evidence type="ECO:0000256" key="3">
    <source>
        <dbReference type="ARBA" id="ARBA00012483"/>
    </source>
</evidence>
<dbReference type="SUPFAM" id="SSF57850">
    <property type="entry name" value="RING/U-box"/>
    <property type="match status" value="2"/>
</dbReference>
<dbReference type="Gene3D" id="2.30.280.10">
    <property type="entry name" value="SRA-YDG"/>
    <property type="match status" value="1"/>
</dbReference>
<dbReference type="GO" id="GO:0005634">
    <property type="term" value="C:nucleus"/>
    <property type="evidence" value="ECO:0007669"/>
    <property type="project" value="UniProtKB-SubCell"/>
</dbReference>
<dbReference type="PROSITE" id="PS51015">
    <property type="entry name" value="YDG"/>
    <property type="match status" value="1"/>
</dbReference>
<dbReference type="SMART" id="SM00466">
    <property type="entry name" value="SRA"/>
    <property type="match status" value="1"/>
</dbReference>
<evidence type="ECO:0000256" key="2">
    <source>
        <dbReference type="ARBA" id="ARBA00004906"/>
    </source>
</evidence>
<evidence type="ECO:0000256" key="11">
    <source>
        <dbReference type="ARBA" id="ARBA00023242"/>
    </source>
</evidence>
<dbReference type="Gene3D" id="3.30.40.10">
    <property type="entry name" value="Zinc/RING finger domain, C3HC4 (zinc finger)"/>
    <property type="match status" value="3"/>
</dbReference>
<gene>
    <name evidence="17" type="ORF">QVD17_03917</name>
</gene>
<keyword evidence="18" id="KW-1185">Reference proteome</keyword>
<dbReference type="Pfam" id="PF13445">
    <property type="entry name" value="zf-RING_UBOX"/>
    <property type="match status" value="1"/>
</dbReference>
<dbReference type="InterPro" id="IPR047498">
    <property type="entry name" value="RING-HC_ORTHRUS_rpt1"/>
</dbReference>
<dbReference type="AlphaFoldDB" id="A0AAD8LC60"/>
<dbReference type="EMBL" id="JAUHHV010000001">
    <property type="protein sequence ID" value="KAK1438114.1"/>
    <property type="molecule type" value="Genomic_DNA"/>
</dbReference>
<feature type="compositionally biased region" description="Basic residues" evidence="14">
    <location>
        <begin position="710"/>
        <end position="719"/>
    </location>
</feature>
<keyword evidence="7" id="KW-0833">Ubl conjugation pathway</keyword>
<dbReference type="Proteomes" id="UP001229421">
    <property type="component" value="Unassembled WGS sequence"/>
</dbReference>
<keyword evidence="10" id="KW-0238">DNA-binding</keyword>
<evidence type="ECO:0000256" key="9">
    <source>
        <dbReference type="ARBA" id="ARBA00022853"/>
    </source>
</evidence>
<dbReference type="CDD" id="cd23138">
    <property type="entry name" value="RING-HC_ORTHRUS_rpt1"/>
    <property type="match status" value="1"/>
</dbReference>
<evidence type="ECO:0000256" key="7">
    <source>
        <dbReference type="ARBA" id="ARBA00022786"/>
    </source>
</evidence>
<evidence type="ECO:0000313" key="17">
    <source>
        <dbReference type="EMBL" id="KAK1438114.1"/>
    </source>
</evidence>
<comment type="pathway">
    <text evidence="2">Protein modification; protein ubiquitination.</text>
</comment>
<feature type="domain" description="RING-type" evidence="15">
    <location>
        <begin position="517"/>
        <end position="575"/>
    </location>
</feature>
<dbReference type="GO" id="GO:0016567">
    <property type="term" value="P:protein ubiquitination"/>
    <property type="evidence" value="ECO:0007669"/>
    <property type="project" value="UniProtKB-ARBA"/>
</dbReference>
<comment type="subcellular location">
    <subcellularLocation>
        <location evidence="13">Nucleus</location>
    </subcellularLocation>
</comment>
<keyword evidence="5" id="KW-0479">Metal-binding</keyword>
<evidence type="ECO:0000256" key="4">
    <source>
        <dbReference type="ARBA" id="ARBA00022679"/>
    </source>
</evidence>
<dbReference type="PROSITE" id="PS00518">
    <property type="entry name" value="ZF_RING_1"/>
    <property type="match status" value="1"/>
</dbReference>
<dbReference type="InterPro" id="IPR017907">
    <property type="entry name" value="Znf_RING_CS"/>
</dbReference>
<proteinExistence type="predicted"/>
<feature type="region of interest" description="Disordered" evidence="14">
    <location>
        <begin position="598"/>
        <end position="719"/>
    </location>
</feature>
<reference evidence="17" key="1">
    <citation type="journal article" date="2023" name="bioRxiv">
        <title>Improved chromosome-level genome assembly for marigold (Tagetes erecta).</title>
        <authorList>
            <person name="Jiang F."/>
            <person name="Yuan L."/>
            <person name="Wang S."/>
            <person name="Wang H."/>
            <person name="Xu D."/>
            <person name="Wang A."/>
            <person name="Fan W."/>
        </authorList>
    </citation>
    <scope>NUCLEOTIDE SEQUENCE</scope>
    <source>
        <strain evidence="17">WSJ</strain>
        <tissue evidence="17">Leaf</tissue>
    </source>
</reference>
<dbReference type="InterPro" id="IPR003105">
    <property type="entry name" value="SRA_YDG"/>
</dbReference>
<dbReference type="InterPro" id="IPR019786">
    <property type="entry name" value="Zinc_finger_PHD-type_CS"/>
</dbReference>
<dbReference type="InterPro" id="IPR001965">
    <property type="entry name" value="Znf_PHD"/>
</dbReference>
<dbReference type="PANTHER" id="PTHR14140:SF44">
    <property type="entry name" value="RING-TYPE E3 UBIQUITIN TRANSFERASE"/>
    <property type="match status" value="1"/>
</dbReference>
<dbReference type="EC" id="2.3.2.27" evidence="3"/>
<sequence length="719" mass="79390">MANDNDLPCDGDGRCMICKINPPEEEKITCKTCVTPWHLDCLSSRPKTLADAAQWECPDCSSLVSSLAPPSAVASGSEPSAALVAAIRAIESDASLSDQEKAKKRQQLLSGGGSDDADKCTDEKKEIAGGSGNDVLKLLSGSFNCSFCMQLPERPVTTPCGHNFCLKCFEKWVGQGKRTCAICRSPIPSKMASQPRINSSLVIAIRMAKMTKSNAASGPPKPYYSVLNQNKPDKAYTTERAKKTGKANACSGKIFVTVPPDHFGPISAENDPERGMGVLVGETWEDRLECRQWGAHLPHVAGICGQSDYGAQSVALSGGYEDDEDHGEWFLYTGSGGRDLSGNKRTNKTQSFDQKFDKSNEALRVSCKKGYPVRVVRSHKEKRSAYAPETGVRYDGIYRIEKCWRKPGIQGFKVCRYLFVRCDNDPAPWTSDETGDRPRPLPAIKELKEATDITERKSSPSWDYDEEKGCWLWKIPPPDSKKRASTVDVGDGTRPKTVRRKTQIMSVSERLLKEFCCLICHKVMNLPLTTPCAHNFCKSCLQDAFSGQTFIKERNCEGRRTLRAQKNIMKCPSCSNDISEYLQNPQVNRELMSVIESLQRQTKEAEENAASEEEMVNTDVVDEEDKEEVKDVNCEADEEIKESDEKEAIAKPSPKANKKRKADSVTDNAISKKLQLEAVITTADVNDVDGKTVKPGLTESEDSKVEVGKGGRKTRSKKA</sequence>
<evidence type="ECO:0000259" key="15">
    <source>
        <dbReference type="PROSITE" id="PS50089"/>
    </source>
</evidence>
<feature type="compositionally biased region" description="Acidic residues" evidence="14">
    <location>
        <begin position="607"/>
        <end position="626"/>
    </location>
</feature>
<dbReference type="Pfam" id="PF13920">
    <property type="entry name" value="zf-C3HC4_3"/>
    <property type="match status" value="1"/>
</dbReference>
<evidence type="ECO:0000256" key="6">
    <source>
        <dbReference type="ARBA" id="ARBA00022771"/>
    </source>
</evidence>
<keyword evidence="6 12" id="KW-0863">Zinc-finger</keyword>
<dbReference type="PROSITE" id="PS01359">
    <property type="entry name" value="ZF_PHD_1"/>
    <property type="match status" value="1"/>
</dbReference>
<dbReference type="FunFam" id="2.30.280.10:FF:000002">
    <property type="entry name" value="E3 ubiquitin-protein ligase ORTHRUS 2"/>
    <property type="match status" value="1"/>
</dbReference>
<dbReference type="PROSITE" id="PS50089">
    <property type="entry name" value="ZF_RING_2"/>
    <property type="match status" value="2"/>
</dbReference>
<dbReference type="SMART" id="SM00249">
    <property type="entry name" value="PHD"/>
    <property type="match status" value="1"/>
</dbReference>
<organism evidence="17 18">
    <name type="scientific">Tagetes erecta</name>
    <name type="common">African marigold</name>
    <dbReference type="NCBI Taxonomy" id="13708"/>
    <lineage>
        <taxon>Eukaryota</taxon>
        <taxon>Viridiplantae</taxon>
        <taxon>Streptophyta</taxon>
        <taxon>Embryophyta</taxon>
        <taxon>Tracheophyta</taxon>
        <taxon>Spermatophyta</taxon>
        <taxon>Magnoliopsida</taxon>
        <taxon>eudicotyledons</taxon>
        <taxon>Gunneridae</taxon>
        <taxon>Pentapetalae</taxon>
        <taxon>asterids</taxon>
        <taxon>campanulids</taxon>
        <taxon>Asterales</taxon>
        <taxon>Asteraceae</taxon>
        <taxon>Asteroideae</taxon>
        <taxon>Heliantheae alliance</taxon>
        <taxon>Tageteae</taxon>
        <taxon>Tagetes</taxon>
    </lineage>
</organism>
<keyword evidence="4" id="KW-0808">Transferase</keyword>
<evidence type="ECO:0000256" key="10">
    <source>
        <dbReference type="ARBA" id="ARBA00023125"/>
    </source>
</evidence>
<dbReference type="Pfam" id="PF02182">
    <property type="entry name" value="SAD_SRA"/>
    <property type="match status" value="1"/>
</dbReference>
<evidence type="ECO:0000256" key="5">
    <source>
        <dbReference type="ARBA" id="ARBA00022723"/>
    </source>
</evidence>
<dbReference type="InterPro" id="IPR015947">
    <property type="entry name" value="PUA-like_sf"/>
</dbReference>
<dbReference type="SUPFAM" id="SSF88697">
    <property type="entry name" value="PUA domain-like"/>
    <property type="match status" value="1"/>
</dbReference>
<dbReference type="GO" id="GO:0044027">
    <property type="term" value="P:negative regulation of gene expression via chromosomal CpG island methylation"/>
    <property type="evidence" value="ECO:0007669"/>
    <property type="project" value="TreeGrafter"/>
</dbReference>
<evidence type="ECO:0000256" key="13">
    <source>
        <dbReference type="PROSITE-ProRule" id="PRU00358"/>
    </source>
</evidence>
<evidence type="ECO:0000313" key="18">
    <source>
        <dbReference type="Proteomes" id="UP001229421"/>
    </source>
</evidence>
<dbReference type="SMART" id="SM00184">
    <property type="entry name" value="RING"/>
    <property type="match status" value="3"/>
</dbReference>
<name>A0AAD8LC60_TARER</name>
<evidence type="ECO:0000256" key="1">
    <source>
        <dbReference type="ARBA" id="ARBA00000900"/>
    </source>
</evidence>
<feature type="domain" description="YDG" evidence="16">
    <location>
        <begin position="273"/>
        <end position="421"/>
    </location>
</feature>
<dbReference type="InterPro" id="IPR011011">
    <property type="entry name" value="Znf_FYVE_PHD"/>
</dbReference>
<accession>A0AAD8LC60</accession>
<dbReference type="InterPro" id="IPR027370">
    <property type="entry name" value="Znf-RING_euk"/>
</dbReference>
<evidence type="ECO:0000256" key="12">
    <source>
        <dbReference type="PROSITE-ProRule" id="PRU00175"/>
    </source>
</evidence>
<evidence type="ECO:0000259" key="16">
    <source>
        <dbReference type="PROSITE" id="PS51015"/>
    </source>
</evidence>
<dbReference type="InterPro" id="IPR013083">
    <property type="entry name" value="Znf_RING/FYVE/PHD"/>
</dbReference>
<evidence type="ECO:0000256" key="14">
    <source>
        <dbReference type="SAM" id="MobiDB-lite"/>
    </source>
</evidence>
<dbReference type="InterPro" id="IPR045134">
    <property type="entry name" value="UHRF1/2-like"/>
</dbReference>